<protein>
    <recommendedName>
        <fullName evidence="3">Phosducin thioredoxin-like domain-containing protein</fullName>
    </recommendedName>
</protein>
<dbReference type="OrthoDB" id="70588at2759"/>
<dbReference type="InterPro" id="IPR036249">
    <property type="entry name" value="Thioredoxin-like_sf"/>
</dbReference>
<organism evidence="1 2">
    <name type="scientific">Pneumocystis wakefieldiae</name>
    <dbReference type="NCBI Taxonomy" id="38082"/>
    <lineage>
        <taxon>Eukaryota</taxon>
        <taxon>Fungi</taxon>
        <taxon>Dikarya</taxon>
        <taxon>Ascomycota</taxon>
        <taxon>Taphrinomycotina</taxon>
        <taxon>Pneumocystomycetes</taxon>
        <taxon>Pneumocystaceae</taxon>
        <taxon>Pneumocystis</taxon>
    </lineage>
</organism>
<sequence>MPLSDSLEDLENNDEIIDDRATLDPSETVPFSRPRHLYRKSVNTGPKGVIHDANAFRMSKMNNELEESTGFLRSIKLKPMNGLKKEILFKQQSIGRRTSIRSFGLNDEQNEEFLYKKSNLRKVVELDCTSFLKIIENYNKVLILVYDETQESTIIKDCFYDIRIRYISIEFGKIFHEKIEMDSAAVPAILGYQDGELVINMIRVIDEISPTKDIVADDLEQILIRKSSFFA</sequence>
<name>A0A899FX51_9ASCO</name>
<dbReference type="SUPFAM" id="SSF52833">
    <property type="entry name" value="Thioredoxin-like"/>
    <property type="match status" value="1"/>
</dbReference>
<evidence type="ECO:0000313" key="1">
    <source>
        <dbReference type="EMBL" id="QSL64874.1"/>
    </source>
</evidence>
<dbReference type="PANTHER" id="PTHR46052">
    <property type="entry name" value="PHOSDUCIN-LIKE PROTEIN"/>
    <property type="match status" value="1"/>
</dbReference>
<dbReference type="AlphaFoldDB" id="A0A899FX51"/>
<evidence type="ECO:0000313" key="2">
    <source>
        <dbReference type="Proteomes" id="UP000663699"/>
    </source>
</evidence>
<gene>
    <name evidence="1" type="ORF">MERGE_002178</name>
</gene>
<proteinExistence type="predicted"/>
<keyword evidence="2" id="KW-1185">Reference proteome</keyword>
<dbReference type="Gene3D" id="3.40.30.10">
    <property type="entry name" value="Glutaredoxin"/>
    <property type="match status" value="1"/>
</dbReference>
<dbReference type="Proteomes" id="UP000663699">
    <property type="component" value="Chromosome 4"/>
</dbReference>
<dbReference type="EMBL" id="CP054535">
    <property type="protein sequence ID" value="QSL64874.1"/>
    <property type="molecule type" value="Genomic_DNA"/>
</dbReference>
<dbReference type="InterPro" id="IPR051499">
    <property type="entry name" value="Phosducin-like_reg"/>
</dbReference>
<reference evidence="1" key="1">
    <citation type="submission" date="2020-06" db="EMBL/GenBank/DDBJ databases">
        <title>Genomes of multiple members of Pneumocystis genus reveal paths to human pathogen Pneumocystis jirovecii.</title>
        <authorList>
            <person name="Cisse O.H."/>
            <person name="Ma L."/>
            <person name="Dekker J."/>
            <person name="Khil P."/>
            <person name="Jo J."/>
            <person name="Brenchley J."/>
            <person name="Blair R."/>
            <person name="Pahar B."/>
            <person name="Chabe M."/>
            <person name="Van Rompay K.A."/>
            <person name="Keesler R."/>
            <person name="Sukura A."/>
            <person name="Hirsch V."/>
            <person name="Kutty G."/>
            <person name="Liu Y."/>
            <person name="Peng L."/>
            <person name="Chen J."/>
            <person name="Song J."/>
            <person name="Weissenbacher-Lang C."/>
            <person name="Xu J."/>
            <person name="Upham N.S."/>
            <person name="Stajich J.E."/>
            <person name="Cuomo C.A."/>
            <person name="Cushion M.T."/>
            <person name="Kovacs J.A."/>
        </authorList>
    </citation>
    <scope>NUCLEOTIDE SEQUENCE</scope>
    <source>
        <strain evidence="1">2A</strain>
    </source>
</reference>
<dbReference type="PANTHER" id="PTHR46052:SF1">
    <property type="entry name" value="PHOSDUCIN-LIKE PROTEIN"/>
    <property type="match status" value="1"/>
</dbReference>
<dbReference type="InterPro" id="IPR023196">
    <property type="entry name" value="Phosducin_N_dom_sf"/>
</dbReference>
<accession>A0A899FX51</accession>
<dbReference type="Gene3D" id="1.10.168.10">
    <property type="entry name" value="Phosducin, domain 2"/>
    <property type="match status" value="1"/>
</dbReference>
<evidence type="ECO:0008006" key="3">
    <source>
        <dbReference type="Google" id="ProtNLM"/>
    </source>
</evidence>